<gene>
    <name evidence="2" type="ORF">NMOB1V02_LOCUS6657</name>
</gene>
<evidence type="ECO:0000313" key="2">
    <source>
        <dbReference type="EMBL" id="CAD7278968.1"/>
    </source>
</evidence>
<proteinExistence type="predicted"/>
<evidence type="ECO:0000313" key="3">
    <source>
        <dbReference type="Proteomes" id="UP000678499"/>
    </source>
</evidence>
<sequence>MFSGLPTLRTLGKFLHCGSGVNHGVFFLENYCNHHPENTRDSVDRNSDKKESGDRWMGIGLVSLSATVALGCYLAREELFSKDFDSDSLEWAWPRNYLGLVPRVQAAEDPCFKIKSPPPCGITTCETCKKKPKCDPCPPPKPKCAPPCDPCNGLKGGNKPAEKDSGLMSWVGSIFSGGSDPGCKEESKKKPETSCLCDKKNKEEFGRKKACPPPLPPSPPCPCIADCFGDETITDVSAIREKCYQELCEALKDLESEKEAAKKVIEKADAQFETRKDKCCQVMDDVVQRANKLRGDACAKIKEVEEKAILLREEAKRRVREAQMKECEERGKMEARKLELMNEALEFKVNLAYKCMREALDMAVASELALANIIRCYVKAIEDAVRSIRDPCDLENDYFAQVAEILEARQCLVEETMMKSGLFREAADTYRKIIEDGRLCPEVCNNPVLEGAEKKIRCMIDELDEASNHTRLVMCEVQGLKNLKDALRSSWQFILPMLQTIVPDADPCDPCSPITVEQMNVMVIYLMQKYLRAAVELEQCKAQMPPTCDDKPAPLDCEALLYGSKLCQPECRNELELLVQKRILEMLRSCCPADPCVQPEPC</sequence>
<reference evidence="2" key="1">
    <citation type="submission" date="2020-11" db="EMBL/GenBank/DDBJ databases">
        <authorList>
            <person name="Tran Van P."/>
        </authorList>
    </citation>
    <scope>NUCLEOTIDE SEQUENCE</scope>
</reference>
<feature type="coiled-coil region" evidence="1">
    <location>
        <begin position="244"/>
        <end position="271"/>
    </location>
</feature>
<protein>
    <submittedName>
        <fullName evidence="2">Uncharacterized protein</fullName>
    </submittedName>
</protein>
<dbReference type="Proteomes" id="UP000678499">
    <property type="component" value="Unassembled WGS sequence"/>
</dbReference>
<accession>A0A7R9GFQ4</accession>
<dbReference type="EMBL" id="CAJPEX010001425">
    <property type="protein sequence ID" value="CAG0919120.1"/>
    <property type="molecule type" value="Genomic_DNA"/>
</dbReference>
<evidence type="ECO:0000256" key="1">
    <source>
        <dbReference type="SAM" id="Coils"/>
    </source>
</evidence>
<name>A0A7R9GFQ4_9CRUS</name>
<keyword evidence="1" id="KW-0175">Coiled coil</keyword>
<organism evidence="2">
    <name type="scientific">Notodromas monacha</name>
    <dbReference type="NCBI Taxonomy" id="399045"/>
    <lineage>
        <taxon>Eukaryota</taxon>
        <taxon>Metazoa</taxon>
        <taxon>Ecdysozoa</taxon>
        <taxon>Arthropoda</taxon>
        <taxon>Crustacea</taxon>
        <taxon>Oligostraca</taxon>
        <taxon>Ostracoda</taxon>
        <taxon>Podocopa</taxon>
        <taxon>Podocopida</taxon>
        <taxon>Cypridocopina</taxon>
        <taxon>Cypridoidea</taxon>
        <taxon>Cyprididae</taxon>
        <taxon>Notodromas</taxon>
    </lineage>
</organism>
<dbReference type="EMBL" id="OA883462">
    <property type="protein sequence ID" value="CAD7278968.1"/>
    <property type="molecule type" value="Genomic_DNA"/>
</dbReference>
<dbReference type="AlphaFoldDB" id="A0A7R9GFQ4"/>
<keyword evidence="3" id="KW-1185">Reference proteome</keyword>